<dbReference type="Proteomes" id="UP000000602">
    <property type="component" value="Chromosome"/>
</dbReference>
<accession>Q6ALL5</accession>
<keyword evidence="2" id="KW-1185">Reference proteome</keyword>
<evidence type="ECO:0000313" key="2">
    <source>
        <dbReference type="Proteomes" id="UP000000602"/>
    </source>
</evidence>
<protein>
    <submittedName>
        <fullName evidence="1">Uncharacterized protein</fullName>
    </submittedName>
</protein>
<dbReference type="EMBL" id="CR522870">
    <property type="protein sequence ID" value="CAG36760.1"/>
    <property type="molecule type" value="Genomic_DNA"/>
</dbReference>
<gene>
    <name evidence="1" type="ordered locus">DP2031</name>
</gene>
<dbReference type="STRING" id="177439.DP2031"/>
<dbReference type="HOGENOM" id="CLU_731003_0_0_7"/>
<dbReference type="eggNOG" id="ENOG5033CDG">
    <property type="taxonomic scope" value="Bacteria"/>
</dbReference>
<evidence type="ECO:0000313" key="1">
    <source>
        <dbReference type="EMBL" id="CAG36760.1"/>
    </source>
</evidence>
<organism evidence="1 2">
    <name type="scientific">Desulfotalea psychrophila (strain LSv54 / DSM 12343)</name>
    <dbReference type="NCBI Taxonomy" id="177439"/>
    <lineage>
        <taxon>Bacteria</taxon>
        <taxon>Pseudomonadati</taxon>
        <taxon>Thermodesulfobacteriota</taxon>
        <taxon>Desulfobulbia</taxon>
        <taxon>Desulfobulbales</taxon>
        <taxon>Desulfocapsaceae</taxon>
        <taxon>Desulfotalea</taxon>
    </lineage>
</organism>
<dbReference type="InterPro" id="IPR029470">
    <property type="entry name" value="PDDEXK_4"/>
</dbReference>
<name>Q6ALL5_DESPS</name>
<reference evidence="2" key="1">
    <citation type="journal article" date="2004" name="Environ. Microbiol.">
        <title>The genome of Desulfotalea psychrophila, a sulfate-reducing bacterium from permanently cold Arctic sediments.</title>
        <authorList>
            <person name="Rabus R."/>
            <person name="Ruepp A."/>
            <person name="Frickey T."/>
            <person name="Rattei T."/>
            <person name="Fartmann B."/>
            <person name="Stark M."/>
            <person name="Bauer M."/>
            <person name="Zibat A."/>
            <person name="Lombardot T."/>
            <person name="Becker I."/>
            <person name="Amann J."/>
            <person name="Gellner K."/>
            <person name="Teeling H."/>
            <person name="Leuschner W.D."/>
            <person name="Gloeckner F.-O."/>
            <person name="Lupas A.N."/>
            <person name="Amann R."/>
            <person name="Klenk H.-P."/>
        </authorList>
    </citation>
    <scope>NUCLEOTIDE SEQUENCE [LARGE SCALE GENOMIC DNA]</scope>
    <source>
        <strain evidence="2">DSM 12343 / LSv54</strain>
    </source>
</reference>
<dbReference type="AlphaFoldDB" id="Q6ALL5"/>
<proteinExistence type="predicted"/>
<dbReference type="Pfam" id="PF14281">
    <property type="entry name" value="PDDEXK_4"/>
    <property type="match status" value="1"/>
</dbReference>
<dbReference type="KEGG" id="dps:DP2031"/>
<sequence>MFRRNSMPNIFTFATSELSTSAFYAWLLENLNPKYTSTPAIKQAALDFTNHCLTKVSIPTLAVADIKALEVATEYPLNPNCRIDIYAKFTRYGEDPIHLFIENKVQANETKKDQLVQYHDEIKNKETKGHITGDIAEIYLKSGYDFADPLCYKDIKGIVVSKGAFKKINWQDLWAIFSPHRAIGSDFVRDMAACVENKYNFIDNQRSATTLADFTLSDHVGQSFLLQIIFHSYFTTNAPLYTSTANSRTRTHYNNKCYLQVGNSRGRSWTKFVPCQGQDILKCRIEKLAGGYFLRLGIYIPKADLPTKLTYIKTQRDKMHDEIDVAGLSFIEKLLPRRGNPSAIFFAQIYLDSKTNTPSMADLQKLNSVVQNYISMKP</sequence>